<dbReference type="EMBL" id="JAAOAK010000122">
    <property type="protein sequence ID" value="KAF5688156.1"/>
    <property type="molecule type" value="Genomic_DNA"/>
</dbReference>
<dbReference type="GO" id="GO:0005524">
    <property type="term" value="F:ATP binding"/>
    <property type="evidence" value="ECO:0007669"/>
    <property type="project" value="UniProtKB-KW"/>
</dbReference>
<dbReference type="InterPro" id="IPR040198">
    <property type="entry name" value="Fido_containing"/>
</dbReference>
<evidence type="ECO:0000313" key="6">
    <source>
        <dbReference type="Proteomes" id="UP000562682"/>
    </source>
</evidence>
<dbReference type="Pfam" id="PF02661">
    <property type="entry name" value="Fic"/>
    <property type="match status" value="1"/>
</dbReference>
<dbReference type="PROSITE" id="PS51459">
    <property type="entry name" value="FIDO"/>
    <property type="match status" value="1"/>
</dbReference>
<keyword evidence="2" id="KW-0067">ATP-binding</keyword>
<sequence>MPSQKRKSLSHDPLEGLQNEGTAPKRSRFEASFDDPIDNIMDDHLGRCIRRMMLLSKAALPINVDGHAYEYDDILENNPKELHEELHRHITEVKEGLEQSEDKADIDEHIIDELARMVYGSNMIENVGGGLDITLKLCKDVFRGGKEPPEEISKHDPEYEQLDLYLYNKDLPCKHADILQSYREIVQHAKAARYMIEQVCINDKDLSEHIITQAHGELTYKIEISNDIPWNEYSGQYRLWNVQCGSHVFMDHSKVRLAMRDMIEELESDIKKATEKGQIDPVALASKYCHKFVNIHPFGDGNGRMCRLILNTLLVRYGCPIVSIGQDGRDRREYLRIAVAQNMKQLAYFTLQHAHDGMLRLKEAMKLRESVLKDDKP</sequence>
<dbReference type="SUPFAM" id="SSF140931">
    <property type="entry name" value="Fic-like"/>
    <property type="match status" value="1"/>
</dbReference>
<evidence type="ECO:0000256" key="3">
    <source>
        <dbReference type="SAM" id="MobiDB-lite"/>
    </source>
</evidence>
<accession>A0A8H5X942</accession>
<dbReference type="Gene3D" id="1.10.3290.10">
    <property type="entry name" value="Fido-like domain"/>
    <property type="match status" value="1"/>
</dbReference>
<evidence type="ECO:0000259" key="4">
    <source>
        <dbReference type="PROSITE" id="PS51459"/>
    </source>
</evidence>
<feature type="active site" evidence="1">
    <location>
        <position position="296"/>
    </location>
</feature>
<feature type="domain" description="Fido" evidence="4">
    <location>
        <begin position="206"/>
        <end position="360"/>
    </location>
</feature>
<dbReference type="PANTHER" id="PTHR13504:SF38">
    <property type="entry name" value="FIDO DOMAIN-CONTAINING PROTEIN"/>
    <property type="match status" value="1"/>
</dbReference>
<dbReference type="InterPro" id="IPR036597">
    <property type="entry name" value="Fido-like_dom_sf"/>
</dbReference>
<proteinExistence type="predicted"/>
<keyword evidence="6" id="KW-1185">Reference proteome</keyword>
<gene>
    <name evidence="5" type="ORF">FDENT_4998</name>
</gene>
<feature type="binding site" evidence="2">
    <location>
        <begin position="300"/>
        <end position="307"/>
    </location>
    <ligand>
        <name>ATP</name>
        <dbReference type="ChEBI" id="CHEBI:30616"/>
    </ligand>
</feature>
<feature type="region of interest" description="Disordered" evidence="3">
    <location>
        <begin position="1"/>
        <end position="30"/>
    </location>
</feature>
<name>A0A8H5X942_9HYPO</name>
<comment type="caution">
    <text evidence="5">The sequence shown here is derived from an EMBL/GenBank/DDBJ whole genome shotgun (WGS) entry which is preliminary data.</text>
</comment>
<organism evidence="5 6">
    <name type="scientific">Fusarium denticulatum</name>
    <dbReference type="NCBI Taxonomy" id="48507"/>
    <lineage>
        <taxon>Eukaryota</taxon>
        <taxon>Fungi</taxon>
        <taxon>Dikarya</taxon>
        <taxon>Ascomycota</taxon>
        <taxon>Pezizomycotina</taxon>
        <taxon>Sordariomycetes</taxon>
        <taxon>Hypocreomycetidae</taxon>
        <taxon>Hypocreales</taxon>
        <taxon>Nectriaceae</taxon>
        <taxon>Fusarium</taxon>
        <taxon>Fusarium fujikuroi species complex</taxon>
    </lineage>
</organism>
<dbReference type="AlphaFoldDB" id="A0A8H5X942"/>
<dbReference type="InterPro" id="IPR003812">
    <property type="entry name" value="Fido"/>
</dbReference>
<evidence type="ECO:0000256" key="2">
    <source>
        <dbReference type="PIRSR" id="PIRSR640198-2"/>
    </source>
</evidence>
<evidence type="ECO:0000313" key="5">
    <source>
        <dbReference type="EMBL" id="KAF5688156.1"/>
    </source>
</evidence>
<protein>
    <recommendedName>
        <fullName evidence="4">Fido domain-containing protein</fullName>
    </recommendedName>
</protein>
<keyword evidence="2" id="KW-0547">Nucleotide-binding</keyword>
<reference evidence="5 6" key="1">
    <citation type="submission" date="2020-05" db="EMBL/GenBank/DDBJ databases">
        <title>Identification and distribution of gene clusters putatively required for synthesis of sphingolipid metabolism inhibitors in phylogenetically diverse species of the filamentous fungus Fusarium.</title>
        <authorList>
            <person name="Kim H.-S."/>
            <person name="Busman M."/>
            <person name="Brown D.W."/>
            <person name="Divon H."/>
            <person name="Uhlig S."/>
            <person name="Proctor R.H."/>
        </authorList>
    </citation>
    <scope>NUCLEOTIDE SEQUENCE [LARGE SCALE GENOMIC DNA]</scope>
    <source>
        <strain evidence="5 6">NRRL 25311</strain>
    </source>
</reference>
<evidence type="ECO:0000256" key="1">
    <source>
        <dbReference type="PIRSR" id="PIRSR640198-1"/>
    </source>
</evidence>
<dbReference type="PANTHER" id="PTHR13504">
    <property type="entry name" value="FIDO DOMAIN-CONTAINING PROTEIN DDB_G0283145"/>
    <property type="match status" value="1"/>
</dbReference>
<dbReference type="Proteomes" id="UP000562682">
    <property type="component" value="Unassembled WGS sequence"/>
</dbReference>